<dbReference type="OrthoDB" id="1752182at2759"/>
<proteinExistence type="predicted"/>
<organism evidence="1 2">
    <name type="scientific">Paspalum vaginatum</name>
    <name type="common">seashore paspalum</name>
    <dbReference type="NCBI Taxonomy" id="158149"/>
    <lineage>
        <taxon>Eukaryota</taxon>
        <taxon>Viridiplantae</taxon>
        <taxon>Streptophyta</taxon>
        <taxon>Embryophyta</taxon>
        <taxon>Tracheophyta</taxon>
        <taxon>Spermatophyta</taxon>
        <taxon>Magnoliopsida</taxon>
        <taxon>Liliopsida</taxon>
        <taxon>Poales</taxon>
        <taxon>Poaceae</taxon>
        <taxon>PACMAD clade</taxon>
        <taxon>Panicoideae</taxon>
        <taxon>Andropogonodae</taxon>
        <taxon>Paspaleae</taxon>
        <taxon>Paspalinae</taxon>
        <taxon>Paspalum</taxon>
    </lineage>
</organism>
<reference evidence="1 2" key="1">
    <citation type="submission" date="2022-10" db="EMBL/GenBank/DDBJ databases">
        <title>WGS assembly of Paspalum vaginatum 540-79.</title>
        <authorList>
            <person name="Sun G."/>
            <person name="Wase N."/>
            <person name="Shu S."/>
            <person name="Jenkins J."/>
            <person name="Zhou B."/>
            <person name="Torres-Rodriguez J."/>
            <person name="Chen C."/>
            <person name="Sandor L."/>
            <person name="Plott C."/>
            <person name="Yoshinga Y."/>
            <person name="Daum C."/>
            <person name="Qi P."/>
            <person name="Barry K."/>
            <person name="Lipzen A."/>
            <person name="Berry L."/>
            <person name="Pedersen C."/>
            <person name="Gottilla T."/>
            <person name="Foltz A."/>
            <person name="Yu H."/>
            <person name="O'Malley R."/>
            <person name="Zhang C."/>
            <person name="Devos K."/>
            <person name="Sigmon B."/>
            <person name="Yu B."/>
            <person name="Obata T."/>
            <person name="Schmutz J."/>
            <person name="Schnable J."/>
        </authorList>
    </citation>
    <scope>NUCLEOTIDE SEQUENCE [LARGE SCALE GENOMIC DNA]</scope>
    <source>
        <strain evidence="2">cv. 540-79</strain>
    </source>
</reference>
<dbReference type="AlphaFoldDB" id="A0A9W7XAC9"/>
<comment type="caution">
    <text evidence="1">The sequence shown here is derived from an EMBL/GenBank/DDBJ whole genome shotgun (WGS) entry which is preliminary data.</text>
</comment>
<name>A0A9W7XAC9_9POAL</name>
<sequence>MMDRHYPTQPLSRSAIRLQWVDGRYLKCDGVLWVIQTTLRDTQVFLDFHVFDIPEGSTPLIVVRIPIAALTNSDIYRGRLQLQLGNEQIDVNIDRTLNAKIEAKPEIDPLQEVMSLSLEEMGQTSLEEEALSDFSTVEEPLEFEELGESLRPEAPKIELKQLPPGLKYAFLNGKEDTPVIINDKLIESERQRLILVLEKYRTVLGYSLQDLK</sequence>
<accession>A0A9W7XAC9</accession>
<evidence type="ECO:0000313" key="1">
    <source>
        <dbReference type="EMBL" id="KAJ1255274.1"/>
    </source>
</evidence>
<protein>
    <submittedName>
        <fullName evidence="1">Uncharacterized protein</fullName>
    </submittedName>
</protein>
<dbReference type="EMBL" id="MU629767">
    <property type="protein sequence ID" value="KAJ1255274.1"/>
    <property type="molecule type" value="Genomic_DNA"/>
</dbReference>
<dbReference type="Proteomes" id="UP001164776">
    <property type="component" value="Unassembled WGS sequence"/>
</dbReference>
<evidence type="ECO:0000313" key="2">
    <source>
        <dbReference type="Proteomes" id="UP001164776"/>
    </source>
</evidence>
<keyword evidence="2" id="KW-1185">Reference proteome</keyword>
<gene>
    <name evidence="1" type="ORF">BS78_K270100</name>
</gene>